<keyword evidence="1 3" id="KW-0413">Isomerase</keyword>
<dbReference type="EMBL" id="AMCI01004662">
    <property type="protein sequence ID" value="EJW97635.1"/>
    <property type="molecule type" value="Genomic_DNA"/>
</dbReference>
<dbReference type="GO" id="GO:0008736">
    <property type="term" value="F:L-fucose isomerase activity"/>
    <property type="evidence" value="ECO:0007669"/>
    <property type="project" value="UniProtKB-EC"/>
</dbReference>
<dbReference type="EC" id="5.3.1.25" evidence="3"/>
<accession>J9CCH9</accession>
<dbReference type="GO" id="GO:0005996">
    <property type="term" value="P:monosaccharide metabolic process"/>
    <property type="evidence" value="ECO:0007669"/>
    <property type="project" value="InterPro"/>
</dbReference>
<gene>
    <name evidence="3" type="ORF">EVA_14258</name>
</gene>
<reference evidence="3" key="1">
    <citation type="journal article" date="2012" name="PLoS ONE">
        <title>Gene sets for utilization of primary and secondary nutrition supplies in the distal gut of endangered iberian lynx.</title>
        <authorList>
            <person name="Alcaide M."/>
            <person name="Messina E."/>
            <person name="Richter M."/>
            <person name="Bargiela R."/>
            <person name="Peplies J."/>
            <person name="Huws S.A."/>
            <person name="Newbold C.J."/>
            <person name="Golyshin P.N."/>
            <person name="Simon M.A."/>
            <person name="Lopez G."/>
            <person name="Yakimov M.M."/>
            <person name="Ferrer M."/>
        </authorList>
    </citation>
    <scope>NUCLEOTIDE SEQUENCE</scope>
</reference>
<evidence type="ECO:0000256" key="2">
    <source>
        <dbReference type="ARBA" id="ARBA00023277"/>
    </source>
</evidence>
<name>J9CCH9_9ZZZZ</name>
<dbReference type="GO" id="GO:0005737">
    <property type="term" value="C:cytoplasm"/>
    <property type="evidence" value="ECO:0007669"/>
    <property type="project" value="InterPro"/>
</dbReference>
<evidence type="ECO:0000313" key="3">
    <source>
        <dbReference type="EMBL" id="EJW97635.1"/>
    </source>
</evidence>
<dbReference type="PANTHER" id="PTHR36120">
    <property type="entry name" value="FUCOSE ISOMERASE"/>
    <property type="match status" value="1"/>
</dbReference>
<dbReference type="PANTHER" id="PTHR36120:SF2">
    <property type="entry name" value="FUCOSE ISOMERASE"/>
    <property type="match status" value="1"/>
</dbReference>
<dbReference type="InterPro" id="IPR009015">
    <property type="entry name" value="Fucose_isomerase_N/cen_sf"/>
</dbReference>
<proteinExistence type="predicted"/>
<evidence type="ECO:0000256" key="1">
    <source>
        <dbReference type="ARBA" id="ARBA00023235"/>
    </source>
</evidence>
<organism evidence="3">
    <name type="scientific">gut metagenome</name>
    <dbReference type="NCBI Taxonomy" id="749906"/>
    <lineage>
        <taxon>unclassified sequences</taxon>
        <taxon>metagenomes</taxon>
        <taxon>organismal metagenomes</taxon>
    </lineage>
</organism>
<dbReference type="AlphaFoldDB" id="J9CCH9"/>
<sequence length="250" mass="27438">MKSVLGIDLVDIPIEELIKEISVTDKTDLLSLTQGHTCSDRVGKDSLYGAALIYQALNSIVSRYGLSGFTLRCFDLLDTVHNTGCLALAGLNSRGIVAGCEGDIPAMLSMAVSQALFDCPGFQSNPSRIDIQTHSLLLVHCTIPFNMLRNWSYDTHFESGIGVAVKGEVREGDVTIFKLSGKLDRAYVSEGVLETNLNEPSLCRTQLLLKLDESPEYFLTQPIGNHHIVIEGHKKEILKAFLERIGINCK</sequence>
<dbReference type="SUPFAM" id="SSF53743">
    <property type="entry name" value="FucI/AraA N-terminal and middle domains"/>
    <property type="match status" value="1"/>
</dbReference>
<keyword evidence="2" id="KW-0119">Carbohydrate metabolism</keyword>
<protein>
    <submittedName>
        <fullName evidence="3">Protein containing L-fucose isomerase-like protein</fullName>
        <ecNumber evidence="3">5.3.1.25</ecNumber>
    </submittedName>
</protein>
<comment type="caution">
    <text evidence="3">The sequence shown here is derived from an EMBL/GenBank/DDBJ whole genome shotgun (WGS) entry which is preliminary data.</text>
</comment>